<feature type="repeat" description="ANK" evidence="1">
    <location>
        <begin position="12"/>
        <end position="35"/>
    </location>
</feature>
<reference evidence="4 5" key="1">
    <citation type="submission" date="2024-01" db="EMBL/GenBank/DDBJ databases">
        <title>A telomere-to-telomere, gap-free genome of sweet tea (Lithocarpus litseifolius).</title>
        <authorList>
            <person name="Zhou J."/>
        </authorList>
    </citation>
    <scope>NUCLEOTIDE SEQUENCE [LARGE SCALE GENOMIC DNA]</scope>
    <source>
        <strain evidence="4">Zhou-2022a</strain>
        <tissue evidence="4">Leaf</tissue>
    </source>
</reference>
<dbReference type="Pfam" id="PF13966">
    <property type="entry name" value="zf-RVT"/>
    <property type="match status" value="1"/>
</dbReference>
<dbReference type="Proteomes" id="UP001459277">
    <property type="component" value="Unassembled WGS sequence"/>
</dbReference>
<protein>
    <submittedName>
        <fullName evidence="4">Uncharacterized protein</fullName>
    </submittedName>
</protein>
<dbReference type="InterPro" id="IPR044730">
    <property type="entry name" value="RNase_H-like_dom_plant"/>
</dbReference>
<dbReference type="InterPro" id="IPR036397">
    <property type="entry name" value="RNaseH_sf"/>
</dbReference>
<dbReference type="Gene3D" id="1.25.40.20">
    <property type="entry name" value="Ankyrin repeat-containing domain"/>
    <property type="match status" value="2"/>
</dbReference>
<feature type="domain" description="Reverse transcriptase zinc-binding" evidence="3">
    <location>
        <begin position="406"/>
        <end position="483"/>
    </location>
</feature>
<dbReference type="SMART" id="SM00248">
    <property type="entry name" value="ANK"/>
    <property type="match status" value="4"/>
</dbReference>
<evidence type="ECO:0000259" key="2">
    <source>
        <dbReference type="Pfam" id="PF13456"/>
    </source>
</evidence>
<dbReference type="InterPro" id="IPR036770">
    <property type="entry name" value="Ankyrin_rpt-contain_sf"/>
</dbReference>
<evidence type="ECO:0000256" key="1">
    <source>
        <dbReference type="PROSITE-ProRule" id="PRU00023"/>
    </source>
</evidence>
<evidence type="ECO:0000313" key="5">
    <source>
        <dbReference type="Proteomes" id="UP001459277"/>
    </source>
</evidence>
<dbReference type="AlphaFoldDB" id="A0AAW2CK19"/>
<dbReference type="GO" id="GO:0003676">
    <property type="term" value="F:nucleic acid binding"/>
    <property type="evidence" value="ECO:0007669"/>
    <property type="project" value="InterPro"/>
</dbReference>
<dbReference type="PANTHER" id="PTHR24121:SF22">
    <property type="entry name" value="PROTEIN ACCELERATED CELL DEATH 6-LIKE"/>
    <property type="match status" value="1"/>
</dbReference>
<proteinExistence type="predicted"/>
<dbReference type="InterPro" id="IPR002156">
    <property type="entry name" value="RNaseH_domain"/>
</dbReference>
<dbReference type="InterPro" id="IPR026960">
    <property type="entry name" value="RVT-Znf"/>
</dbReference>
<dbReference type="PROSITE" id="PS50297">
    <property type="entry name" value="ANK_REP_REGION"/>
    <property type="match status" value="2"/>
</dbReference>
<dbReference type="Pfam" id="PF12796">
    <property type="entry name" value="Ank_2"/>
    <property type="match status" value="1"/>
</dbReference>
<dbReference type="PRINTS" id="PR01415">
    <property type="entry name" value="ANKYRIN"/>
</dbReference>
<keyword evidence="5" id="KW-1185">Reference proteome</keyword>
<dbReference type="Gene3D" id="3.30.420.10">
    <property type="entry name" value="Ribonuclease H-like superfamily/Ribonuclease H"/>
    <property type="match status" value="1"/>
</dbReference>
<name>A0AAW2CK19_9ROSI</name>
<accession>A0AAW2CK19</accession>
<dbReference type="SUPFAM" id="SSF53098">
    <property type="entry name" value="Ribonuclease H-like"/>
    <property type="match status" value="1"/>
</dbReference>
<dbReference type="EMBL" id="JAZDWU010000007">
    <property type="protein sequence ID" value="KAK9997390.1"/>
    <property type="molecule type" value="Genomic_DNA"/>
</dbReference>
<sequence>MCSSLLWQANVKGETPFHIAARYGHAAIVEVLMDHAKSPQQDLKSGVNKTVNEMLETTNNEKDTALHKAIRNNHLEVVKLLIQEGPDFSYSRNEAGETPLYIAVERNFNDVAFHILDNCRSPAHDGPLGRTTLHAAVIWDDDNEENNAQAACKSWALGPLCTERNQCAPKCSLGKGIIETEAKLPAETEVNIGMEPVYYNAAAEGKIEVFEYIPEPLNQLLTPNRNTVLHIHLANPIKRSEDSESSKTFAEKFSQSVHYCYGKLMSKVKLPCISLQVKRLIEEGPDFSYSRNDAGETPLYIAVERNYENVALHILDKCESPAHDGPRARTTLHAAAIWNNYDTGEWQEDMIHQIFLPDDADAILAIPRSRTRAKDRLIWAYTPRGLFTVNSAYKVALSLSSHASSCTTSNAPDHTHFWSTIWSLGLPNKIKTFAWKASRNILPTKTNLCHRGILDEALCEACGLSEETSGHLFWDCTAAREIWEASGLPLDIRGIRYREFIDLIWHLIFVQHVGKELLELIITIAWCMWCNRNKIRHGGPRQTSREILHKARVILEDYKLAHLQKPHHKEHADTRWTPPDYPWYKINVDAAVFSNTKAVGIGVVVRDHEGLVLAALSKRIPLPLGPLAAEAKAMEEAAHFARDLGLQDVIFETDSSTISGALTGSSTAPVSVEDIIGGIHHTLHDFRRTQILHVRRHGNIPAHTLAQHAKRIDTFLTWLEEIPSCIENSVFQDAMYLSPS</sequence>
<dbReference type="PROSITE" id="PS50088">
    <property type="entry name" value="ANK_REPEAT"/>
    <property type="match status" value="2"/>
</dbReference>
<evidence type="ECO:0000259" key="3">
    <source>
        <dbReference type="Pfam" id="PF13966"/>
    </source>
</evidence>
<comment type="caution">
    <text evidence="4">The sequence shown here is derived from an EMBL/GenBank/DDBJ whole genome shotgun (WGS) entry which is preliminary data.</text>
</comment>
<gene>
    <name evidence="4" type="ORF">SO802_022076</name>
</gene>
<dbReference type="PANTHER" id="PTHR24121">
    <property type="entry name" value="NO MECHANORECEPTOR POTENTIAL C, ISOFORM D-RELATED"/>
    <property type="match status" value="1"/>
</dbReference>
<dbReference type="GO" id="GO:0004523">
    <property type="term" value="F:RNA-DNA hybrid ribonuclease activity"/>
    <property type="evidence" value="ECO:0007669"/>
    <property type="project" value="InterPro"/>
</dbReference>
<keyword evidence="1" id="KW-0040">ANK repeat</keyword>
<organism evidence="4 5">
    <name type="scientific">Lithocarpus litseifolius</name>
    <dbReference type="NCBI Taxonomy" id="425828"/>
    <lineage>
        <taxon>Eukaryota</taxon>
        <taxon>Viridiplantae</taxon>
        <taxon>Streptophyta</taxon>
        <taxon>Embryophyta</taxon>
        <taxon>Tracheophyta</taxon>
        <taxon>Spermatophyta</taxon>
        <taxon>Magnoliopsida</taxon>
        <taxon>eudicotyledons</taxon>
        <taxon>Gunneridae</taxon>
        <taxon>Pentapetalae</taxon>
        <taxon>rosids</taxon>
        <taxon>fabids</taxon>
        <taxon>Fagales</taxon>
        <taxon>Fagaceae</taxon>
        <taxon>Lithocarpus</taxon>
    </lineage>
</organism>
<dbReference type="InterPro" id="IPR012337">
    <property type="entry name" value="RNaseH-like_sf"/>
</dbReference>
<dbReference type="InterPro" id="IPR002110">
    <property type="entry name" value="Ankyrin_rpt"/>
</dbReference>
<evidence type="ECO:0000313" key="4">
    <source>
        <dbReference type="EMBL" id="KAK9997390.1"/>
    </source>
</evidence>
<dbReference type="CDD" id="cd06222">
    <property type="entry name" value="RNase_H_like"/>
    <property type="match status" value="1"/>
</dbReference>
<feature type="domain" description="RNase H type-1" evidence="2">
    <location>
        <begin position="587"/>
        <end position="709"/>
    </location>
</feature>
<dbReference type="Pfam" id="PF13456">
    <property type="entry name" value="RVT_3"/>
    <property type="match status" value="1"/>
</dbReference>
<dbReference type="SUPFAM" id="SSF48403">
    <property type="entry name" value="Ankyrin repeat"/>
    <property type="match status" value="2"/>
</dbReference>
<feature type="repeat" description="ANK" evidence="1">
    <location>
        <begin position="61"/>
        <end position="93"/>
    </location>
</feature>